<evidence type="ECO:0000256" key="10">
    <source>
        <dbReference type="ARBA" id="ARBA00022989"/>
    </source>
</evidence>
<evidence type="ECO:0000256" key="17">
    <source>
        <dbReference type="PIRSR" id="PIRSR600829-3"/>
    </source>
</evidence>
<comment type="similarity">
    <text evidence="2">Belongs to the bacterial diacylglycerol kinase family.</text>
</comment>
<dbReference type="GO" id="GO:0008654">
    <property type="term" value="P:phospholipid biosynthetic process"/>
    <property type="evidence" value="ECO:0007669"/>
    <property type="project" value="UniProtKB-KW"/>
</dbReference>
<name>A0A369B307_9ENTE</name>
<evidence type="ECO:0000256" key="13">
    <source>
        <dbReference type="ARBA" id="ARBA00023209"/>
    </source>
</evidence>
<dbReference type="RefSeq" id="WP_114288417.1">
    <property type="nucleotide sequence ID" value="NZ_CP081459.1"/>
</dbReference>
<dbReference type="InterPro" id="IPR033717">
    <property type="entry name" value="UDPK"/>
</dbReference>
<evidence type="ECO:0000256" key="14">
    <source>
        <dbReference type="ARBA" id="ARBA00023264"/>
    </source>
</evidence>
<keyword evidence="7 17" id="KW-0547">Nucleotide-binding</keyword>
<sequence length="133" mass="15014">MTMDLKDKNTSKNKRFLESLFHALMGVKTVIQEERNMAFHVSFSVLAIIVSFVLKISAIEWLFILVSIFLVLITEIINTSFENLVDLVTNHQYHEIAKKVKDMAASSVLLAALLALLIGAIIFIPKIWQLIVA</sequence>
<protein>
    <submittedName>
        <fullName evidence="20">UDP kinase</fullName>
    </submittedName>
</protein>
<feature type="active site" description="Proton acceptor" evidence="15">
    <location>
        <position position="75"/>
    </location>
</feature>
<dbReference type="EMBL" id="NGJX01000002">
    <property type="protein sequence ID" value="RSU04389.1"/>
    <property type="molecule type" value="Genomic_DNA"/>
</dbReference>
<dbReference type="OrthoDB" id="9789934at2"/>
<evidence type="ECO:0000313" key="20">
    <source>
        <dbReference type="EMBL" id="RSU04389.1"/>
    </source>
</evidence>
<proteinExistence type="inferred from homology"/>
<keyword evidence="6 19" id="KW-0812">Transmembrane</keyword>
<evidence type="ECO:0000256" key="4">
    <source>
        <dbReference type="ARBA" id="ARBA00022516"/>
    </source>
</evidence>
<dbReference type="GO" id="GO:0016301">
    <property type="term" value="F:kinase activity"/>
    <property type="evidence" value="ECO:0007669"/>
    <property type="project" value="UniProtKB-KW"/>
</dbReference>
<keyword evidence="4" id="KW-0444">Lipid biosynthesis</keyword>
<keyword evidence="8 20" id="KW-0418">Kinase</keyword>
<evidence type="ECO:0000256" key="18">
    <source>
        <dbReference type="PIRSR" id="PIRSR600829-4"/>
    </source>
</evidence>
<dbReference type="AlphaFoldDB" id="A0A369B307"/>
<keyword evidence="18" id="KW-0479">Metal-binding</keyword>
<feature type="binding site" evidence="16">
    <location>
        <position position="75"/>
    </location>
    <ligand>
        <name>substrate</name>
    </ligand>
</feature>
<dbReference type="PANTHER" id="PTHR34299">
    <property type="entry name" value="DIACYLGLYCEROL KINASE"/>
    <property type="match status" value="1"/>
</dbReference>
<keyword evidence="21" id="KW-1185">Reference proteome</keyword>
<keyword evidence="3" id="KW-1003">Cell membrane</keyword>
<feature type="binding site" evidence="17">
    <location>
        <position position="82"/>
    </location>
    <ligand>
        <name>ATP</name>
        <dbReference type="ChEBI" id="CHEBI:30616"/>
    </ligand>
</feature>
<evidence type="ECO:0000256" key="16">
    <source>
        <dbReference type="PIRSR" id="PIRSR600829-2"/>
    </source>
</evidence>
<keyword evidence="9 17" id="KW-0067">ATP-binding</keyword>
<keyword evidence="14" id="KW-1208">Phospholipid metabolism</keyword>
<dbReference type="GO" id="GO:0005524">
    <property type="term" value="F:ATP binding"/>
    <property type="evidence" value="ECO:0007669"/>
    <property type="project" value="UniProtKB-KW"/>
</dbReference>
<keyword evidence="18" id="KW-0460">Magnesium</keyword>
<reference evidence="20 21" key="1">
    <citation type="submission" date="2017-05" db="EMBL/GenBank/DDBJ databases">
        <title>Vagococcus spp. assemblies.</title>
        <authorList>
            <person name="Gulvik C.A."/>
        </authorList>
    </citation>
    <scope>NUCLEOTIDE SEQUENCE [LARGE SCALE GENOMIC DNA]</scope>
    <source>
        <strain evidence="20 21">NCFB 2497</strain>
    </source>
</reference>
<evidence type="ECO:0000256" key="2">
    <source>
        <dbReference type="ARBA" id="ARBA00005967"/>
    </source>
</evidence>
<evidence type="ECO:0000256" key="8">
    <source>
        <dbReference type="ARBA" id="ARBA00022777"/>
    </source>
</evidence>
<dbReference type="Gene3D" id="1.10.287.3610">
    <property type="match status" value="1"/>
</dbReference>
<organism evidence="20 21">
    <name type="scientific">Vagococcus fluvialis</name>
    <dbReference type="NCBI Taxonomy" id="2738"/>
    <lineage>
        <taxon>Bacteria</taxon>
        <taxon>Bacillati</taxon>
        <taxon>Bacillota</taxon>
        <taxon>Bacilli</taxon>
        <taxon>Lactobacillales</taxon>
        <taxon>Enterococcaceae</taxon>
        <taxon>Vagococcus</taxon>
    </lineage>
</organism>
<feature type="transmembrane region" description="Helical" evidence="19">
    <location>
        <begin position="61"/>
        <end position="81"/>
    </location>
</feature>
<dbReference type="GO" id="GO:0046872">
    <property type="term" value="F:metal ion binding"/>
    <property type="evidence" value="ECO:0007669"/>
    <property type="project" value="UniProtKB-KW"/>
</dbReference>
<dbReference type="CDD" id="cd14265">
    <property type="entry name" value="UDPK_IM_like"/>
    <property type="match status" value="1"/>
</dbReference>
<evidence type="ECO:0000256" key="6">
    <source>
        <dbReference type="ARBA" id="ARBA00022692"/>
    </source>
</evidence>
<keyword evidence="5" id="KW-0808">Transferase</keyword>
<evidence type="ECO:0000256" key="19">
    <source>
        <dbReference type="SAM" id="Phobius"/>
    </source>
</evidence>
<evidence type="ECO:0000313" key="21">
    <source>
        <dbReference type="Proteomes" id="UP000288197"/>
    </source>
</evidence>
<feature type="binding site" evidence="17">
    <location>
        <begin position="101"/>
        <end position="102"/>
    </location>
    <ligand>
        <name>ATP</name>
        <dbReference type="ChEBI" id="CHEBI:30616"/>
    </ligand>
</feature>
<comment type="caution">
    <text evidence="20">The sequence shown here is derived from an EMBL/GenBank/DDBJ whole genome shotgun (WGS) entry which is preliminary data.</text>
</comment>
<evidence type="ECO:0000256" key="9">
    <source>
        <dbReference type="ARBA" id="ARBA00022840"/>
    </source>
</evidence>
<dbReference type="InterPro" id="IPR036945">
    <property type="entry name" value="DAGK_sf"/>
</dbReference>
<keyword evidence="11" id="KW-0443">Lipid metabolism</keyword>
<dbReference type="PANTHER" id="PTHR34299:SF1">
    <property type="entry name" value="DIACYLGLYCEROL KINASE"/>
    <property type="match status" value="1"/>
</dbReference>
<evidence type="ECO:0000256" key="3">
    <source>
        <dbReference type="ARBA" id="ARBA00022475"/>
    </source>
</evidence>
<feature type="transmembrane region" description="Helical" evidence="19">
    <location>
        <begin position="103"/>
        <end position="124"/>
    </location>
</feature>
<feature type="binding site" evidence="18">
    <location>
        <position position="34"/>
    </location>
    <ligand>
        <name>a divalent metal cation</name>
        <dbReference type="ChEBI" id="CHEBI:60240"/>
    </ligand>
</feature>
<evidence type="ECO:0000256" key="7">
    <source>
        <dbReference type="ARBA" id="ARBA00022741"/>
    </source>
</evidence>
<comment type="subcellular location">
    <subcellularLocation>
        <location evidence="1">Cell membrane</location>
        <topology evidence="1">Multi-pass membrane protein</topology>
    </subcellularLocation>
</comment>
<feature type="transmembrane region" description="Helical" evidence="19">
    <location>
        <begin position="37"/>
        <end position="54"/>
    </location>
</feature>
<dbReference type="InterPro" id="IPR000829">
    <property type="entry name" value="DAGK"/>
</dbReference>
<dbReference type="Pfam" id="PF01219">
    <property type="entry name" value="DAGK_prokar"/>
    <property type="match status" value="1"/>
</dbReference>
<comment type="cofactor">
    <cofactor evidence="18">
        <name>Mg(2+)</name>
        <dbReference type="ChEBI" id="CHEBI:18420"/>
    </cofactor>
    <text evidence="18">Mn(2+), Zn(2+), Cd(2+) and Co(2+) support activity to lesser extents.</text>
</comment>
<evidence type="ECO:0000256" key="15">
    <source>
        <dbReference type="PIRSR" id="PIRSR600829-1"/>
    </source>
</evidence>
<keyword evidence="13" id="KW-0594">Phospholipid biosynthesis</keyword>
<dbReference type="GO" id="GO:0005886">
    <property type="term" value="C:plasma membrane"/>
    <property type="evidence" value="ECO:0007669"/>
    <property type="project" value="UniProtKB-SubCell"/>
</dbReference>
<dbReference type="Proteomes" id="UP000288197">
    <property type="component" value="Unassembled WGS sequence"/>
</dbReference>
<accession>A0A369B307</accession>
<evidence type="ECO:0000256" key="11">
    <source>
        <dbReference type="ARBA" id="ARBA00023098"/>
    </source>
</evidence>
<keyword evidence="10 19" id="KW-1133">Transmembrane helix</keyword>
<evidence type="ECO:0000256" key="1">
    <source>
        <dbReference type="ARBA" id="ARBA00004651"/>
    </source>
</evidence>
<keyword evidence="12 19" id="KW-0472">Membrane</keyword>
<evidence type="ECO:0000256" key="12">
    <source>
        <dbReference type="ARBA" id="ARBA00023136"/>
    </source>
</evidence>
<feature type="binding site" evidence="18">
    <location>
        <position position="82"/>
    </location>
    <ligand>
        <name>a divalent metal cation</name>
        <dbReference type="ChEBI" id="CHEBI:60240"/>
    </ligand>
</feature>
<feature type="binding site" evidence="17">
    <location>
        <position position="34"/>
    </location>
    <ligand>
        <name>ATP</name>
        <dbReference type="ChEBI" id="CHEBI:30616"/>
    </ligand>
</feature>
<dbReference type="GeneID" id="63145051"/>
<evidence type="ECO:0000256" key="5">
    <source>
        <dbReference type="ARBA" id="ARBA00022679"/>
    </source>
</evidence>
<gene>
    <name evidence="20" type="ORF">CBF32_03150</name>
</gene>